<gene>
    <name evidence="8" type="ORF">AQ490_15965</name>
</gene>
<evidence type="ECO:0000256" key="2">
    <source>
        <dbReference type="ARBA" id="ARBA00006679"/>
    </source>
</evidence>
<comment type="caution">
    <text evidence="8">The sequence shown here is derived from an EMBL/GenBank/DDBJ whole genome shotgun (WGS) entry which is preliminary data.</text>
</comment>
<evidence type="ECO:0000256" key="4">
    <source>
        <dbReference type="ARBA" id="ARBA00022692"/>
    </source>
</evidence>
<accession>A0A0T6LXQ9</accession>
<evidence type="ECO:0000256" key="3">
    <source>
        <dbReference type="ARBA" id="ARBA00022475"/>
    </source>
</evidence>
<feature type="transmembrane region" description="Helical" evidence="7">
    <location>
        <begin position="52"/>
        <end position="71"/>
    </location>
</feature>
<dbReference type="eggNOG" id="COG2259">
    <property type="taxonomic scope" value="Bacteria"/>
</dbReference>
<dbReference type="InterPro" id="IPR051907">
    <property type="entry name" value="DoxX-like_oxidoreductase"/>
</dbReference>
<keyword evidence="5 7" id="KW-1133">Transmembrane helix</keyword>
<dbReference type="Proteomes" id="UP000050867">
    <property type="component" value="Unassembled WGS sequence"/>
</dbReference>
<dbReference type="Pfam" id="PF07681">
    <property type="entry name" value="DoxX"/>
    <property type="match status" value="1"/>
</dbReference>
<keyword evidence="3" id="KW-1003">Cell membrane</keyword>
<dbReference type="EMBL" id="LLZU01000005">
    <property type="protein sequence ID" value="KRV50752.1"/>
    <property type="molecule type" value="Genomic_DNA"/>
</dbReference>
<dbReference type="PANTHER" id="PTHR33452:SF4">
    <property type="entry name" value="BLL4328 PROTEIN"/>
    <property type="match status" value="1"/>
</dbReference>
<feature type="transmembrane region" description="Helical" evidence="7">
    <location>
        <begin position="12"/>
        <end position="32"/>
    </location>
</feature>
<keyword evidence="4 7" id="KW-0812">Transmembrane</keyword>
<protein>
    <submittedName>
        <fullName evidence="8">DoxX family protein</fullName>
    </submittedName>
</protein>
<sequence length="146" mass="15543">MGLFDRSRDYILAMFRVLVGFLFACHGAATLFDVLGGPNSGQVPGAGAWPDWWAAVIQLFGGALVAVGLGTRASAVLCSGSMAYAYFVEHQSEALFPLENGGERAAMFCWAFLIIAFSGPGRWALDSLIQRQRAAARSQKSPAVPA</sequence>
<dbReference type="GO" id="GO:0005886">
    <property type="term" value="C:plasma membrane"/>
    <property type="evidence" value="ECO:0007669"/>
    <property type="project" value="UniProtKB-SubCell"/>
</dbReference>
<comment type="similarity">
    <text evidence="2">Belongs to the DoxX family.</text>
</comment>
<dbReference type="InterPro" id="IPR032808">
    <property type="entry name" value="DoxX"/>
</dbReference>
<dbReference type="OrthoDB" id="9808524at2"/>
<keyword evidence="9" id="KW-1185">Reference proteome</keyword>
<evidence type="ECO:0000256" key="5">
    <source>
        <dbReference type="ARBA" id="ARBA00022989"/>
    </source>
</evidence>
<dbReference type="PANTHER" id="PTHR33452">
    <property type="entry name" value="OXIDOREDUCTASE CATD-RELATED"/>
    <property type="match status" value="1"/>
</dbReference>
<evidence type="ECO:0000256" key="7">
    <source>
        <dbReference type="SAM" id="Phobius"/>
    </source>
</evidence>
<comment type="subcellular location">
    <subcellularLocation>
        <location evidence="1">Cell membrane</location>
        <topology evidence="1">Multi-pass membrane protein</topology>
    </subcellularLocation>
</comment>
<organism evidence="8 9">
    <name type="scientific">Wenjunlia vitaminophila</name>
    <name type="common">Streptomyces vitaminophilus</name>
    <dbReference type="NCBI Taxonomy" id="76728"/>
    <lineage>
        <taxon>Bacteria</taxon>
        <taxon>Bacillati</taxon>
        <taxon>Actinomycetota</taxon>
        <taxon>Actinomycetes</taxon>
        <taxon>Kitasatosporales</taxon>
        <taxon>Streptomycetaceae</taxon>
        <taxon>Wenjunlia</taxon>
    </lineage>
</organism>
<proteinExistence type="inferred from homology"/>
<dbReference type="AlphaFoldDB" id="A0A0T6LXQ9"/>
<evidence type="ECO:0000256" key="6">
    <source>
        <dbReference type="ARBA" id="ARBA00023136"/>
    </source>
</evidence>
<name>A0A0T6LXQ9_WENVI</name>
<evidence type="ECO:0000313" key="8">
    <source>
        <dbReference type="EMBL" id="KRV50752.1"/>
    </source>
</evidence>
<evidence type="ECO:0000256" key="1">
    <source>
        <dbReference type="ARBA" id="ARBA00004651"/>
    </source>
</evidence>
<evidence type="ECO:0000313" key="9">
    <source>
        <dbReference type="Proteomes" id="UP000050867"/>
    </source>
</evidence>
<reference evidence="8 9" key="1">
    <citation type="submission" date="2015-10" db="EMBL/GenBank/DDBJ databases">
        <title>Draft genome sequence of pyrrolomycin-producing Streptomyces vitaminophilus.</title>
        <authorList>
            <person name="Graham D.E."/>
            <person name="Mahan K.M."/>
            <person name="Klingeman D.M."/>
            <person name="Hettich R.L."/>
            <person name="Parry R.J."/>
        </authorList>
    </citation>
    <scope>NUCLEOTIDE SEQUENCE [LARGE SCALE GENOMIC DNA]</scope>
    <source>
        <strain evidence="8 9">ATCC 31673</strain>
    </source>
</reference>
<keyword evidence="6 7" id="KW-0472">Membrane</keyword>
<dbReference type="STRING" id="76728.AQ490_15965"/>